<dbReference type="OrthoDB" id="9814063at2"/>
<dbReference type="Proteomes" id="UP000385207">
    <property type="component" value="Unassembled WGS sequence"/>
</dbReference>
<comment type="PTM">
    <text evidence="8">Binds 1 heme c group covalently per subunit.</text>
</comment>
<dbReference type="InterPro" id="IPR002324">
    <property type="entry name" value="Cyt_c_ID"/>
</dbReference>
<keyword evidence="2" id="KW-0813">Transport</keyword>
<dbReference type="Pfam" id="PF00034">
    <property type="entry name" value="Cytochrom_C"/>
    <property type="match status" value="1"/>
</dbReference>
<evidence type="ECO:0000313" key="10">
    <source>
        <dbReference type="Proteomes" id="UP000385207"/>
    </source>
</evidence>
<dbReference type="PRINTS" id="PR00606">
    <property type="entry name" value="CYTCHROMECID"/>
</dbReference>
<sequence precursor="true">MKRMKFMTTLLCAAQVCLAAMAGAAPLSITLPPETAAFKPSALPGYQLAQQKCSTCHSADYISFQPPGLTLAQWTAEAGKMQHVYGAPISDQDVRIIGAYLAVTYGSAQASDAEVQAASNPSAGQPPAAPAAKVDAMALLQGNACLSCHAIDHKVVGPAYHDVAAKYANDPQALAKVTSSIQHGSTGKWGEIPMPPFAQLSADDLHSVATFILHQ</sequence>
<evidence type="ECO:0000256" key="1">
    <source>
        <dbReference type="ARBA" id="ARBA00021020"/>
    </source>
</evidence>
<dbReference type="AlphaFoldDB" id="A0A5E6TYT8"/>
<dbReference type="Gene3D" id="1.10.760.10">
    <property type="entry name" value="Cytochrome c-like domain"/>
    <property type="match status" value="2"/>
</dbReference>
<evidence type="ECO:0000256" key="5">
    <source>
        <dbReference type="ARBA" id="ARBA00022982"/>
    </source>
</evidence>
<keyword evidence="3 8" id="KW-0349">Heme</keyword>
<evidence type="ECO:0000256" key="4">
    <source>
        <dbReference type="ARBA" id="ARBA00022723"/>
    </source>
</evidence>
<evidence type="ECO:0000256" key="2">
    <source>
        <dbReference type="ARBA" id="ARBA00022448"/>
    </source>
</evidence>
<keyword evidence="6 8" id="KW-0408">Iron</keyword>
<dbReference type="SUPFAM" id="SSF46626">
    <property type="entry name" value="Cytochrome c"/>
    <property type="match status" value="2"/>
</dbReference>
<feature type="binding site" description="covalent" evidence="8">
    <location>
        <position position="145"/>
    </location>
    <ligand>
        <name>heme c</name>
        <dbReference type="ChEBI" id="CHEBI:61717"/>
    </ligand>
</feature>
<feature type="binding site" description="covalent" evidence="8">
    <location>
        <position position="194"/>
    </location>
    <ligand>
        <name>heme c</name>
        <dbReference type="ChEBI" id="CHEBI:61717"/>
    </ligand>
</feature>
<gene>
    <name evidence="9" type="ORF">PS862_01517</name>
</gene>
<dbReference type="InterPro" id="IPR036909">
    <property type="entry name" value="Cyt_c-like_dom_sf"/>
</dbReference>
<keyword evidence="4 8" id="KW-0479">Metal-binding</keyword>
<dbReference type="PROSITE" id="PS51007">
    <property type="entry name" value="CYTC"/>
    <property type="match status" value="1"/>
</dbReference>
<accession>A0A5E6TYT8</accession>
<evidence type="ECO:0000256" key="7">
    <source>
        <dbReference type="ARBA" id="ARBA00031244"/>
    </source>
</evidence>
<protein>
    <recommendedName>
        <fullName evidence="1">Cytochrome c-551</fullName>
    </recommendedName>
    <alternativeName>
        <fullName evidence="7">Cytochrome c551</fullName>
    </alternativeName>
</protein>
<dbReference type="GO" id="GO:0020037">
    <property type="term" value="F:heme binding"/>
    <property type="evidence" value="ECO:0007669"/>
    <property type="project" value="InterPro"/>
</dbReference>
<evidence type="ECO:0000256" key="8">
    <source>
        <dbReference type="PIRSR" id="PIRSR602324-1"/>
    </source>
</evidence>
<dbReference type="GO" id="GO:0005506">
    <property type="term" value="F:iron ion binding"/>
    <property type="evidence" value="ECO:0007669"/>
    <property type="project" value="InterPro"/>
</dbReference>
<organism evidence="9 10">
    <name type="scientific">Pseudomonas fluorescens</name>
    <dbReference type="NCBI Taxonomy" id="294"/>
    <lineage>
        <taxon>Bacteria</taxon>
        <taxon>Pseudomonadati</taxon>
        <taxon>Pseudomonadota</taxon>
        <taxon>Gammaproteobacteria</taxon>
        <taxon>Pseudomonadales</taxon>
        <taxon>Pseudomonadaceae</taxon>
        <taxon>Pseudomonas</taxon>
    </lineage>
</organism>
<evidence type="ECO:0000256" key="3">
    <source>
        <dbReference type="ARBA" id="ARBA00022617"/>
    </source>
</evidence>
<feature type="binding site" description="covalent" evidence="8">
    <location>
        <position position="149"/>
    </location>
    <ligand>
        <name>heme c</name>
        <dbReference type="ChEBI" id="CHEBI:61717"/>
    </ligand>
</feature>
<dbReference type="GO" id="GO:0009055">
    <property type="term" value="F:electron transfer activity"/>
    <property type="evidence" value="ECO:0007669"/>
    <property type="project" value="InterPro"/>
</dbReference>
<evidence type="ECO:0000256" key="6">
    <source>
        <dbReference type="ARBA" id="ARBA00023004"/>
    </source>
</evidence>
<evidence type="ECO:0000313" key="9">
    <source>
        <dbReference type="EMBL" id="VVO74732.1"/>
    </source>
</evidence>
<name>A0A5E6TYT8_PSEFL</name>
<keyword evidence="5" id="KW-0249">Electron transport</keyword>
<proteinExistence type="predicted"/>
<reference evidence="9 10" key="1">
    <citation type="submission" date="2019-09" db="EMBL/GenBank/DDBJ databases">
        <authorList>
            <person name="Chandra G."/>
            <person name="Truman W A."/>
        </authorList>
    </citation>
    <scope>NUCLEOTIDE SEQUENCE [LARGE SCALE GENOMIC DNA]</scope>
    <source>
        <strain evidence="9">PS862</strain>
    </source>
</reference>
<dbReference type="InterPro" id="IPR009056">
    <property type="entry name" value="Cyt_c-like_dom"/>
</dbReference>
<dbReference type="EMBL" id="CABVII010000005">
    <property type="protein sequence ID" value="VVO74732.1"/>
    <property type="molecule type" value="Genomic_DNA"/>
</dbReference>
<dbReference type="RefSeq" id="WP_150746375.1">
    <property type="nucleotide sequence ID" value="NZ_CABVHE010000029.1"/>
</dbReference>